<dbReference type="EMBL" id="BRLB01000014">
    <property type="protein sequence ID" value="GKX31130.1"/>
    <property type="molecule type" value="Genomic_DNA"/>
</dbReference>
<keyword evidence="1" id="KW-0812">Transmembrane</keyword>
<accession>A0A9W5YEP0</accession>
<dbReference type="Proteomes" id="UP001144256">
    <property type="component" value="Unassembled WGS sequence"/>
</dbReference>
<keyword evidence="3" id="KW-1185">Reference proteome</keyword>
<evidence type="ECO:0000313" key="2">
    <source>
        <dbReference type="EMBL" id="GKX31130.1"/>
    </source>
</evidence>
<reference evidence="2" key="1">
    <citation type="submission" date="2022-06" db="EMBL/GenBank/DDBJ databases">
        <title>Vallitalea longa sp. nov., an anaerobic bacterium isolated from marine sediment.</title>
        <authorList>
            <person name="Hirano S."/>
            <person name="Terahara T."/>
            <person name="Mori K."/>
            <person name="Hamada M."/>
            <person name="Matsumoto R."/>
            <person name="Kobayashi T."/>
        </authorList>
    </citation>
    <scope>NUCLEOTIDE SEQUENCE</scope>
    <source>
        <strain evidence="2">SH18-1</strain>
    </source>
</reference>
<dbReference type="RefSeq" id="WP_281817871.1">
    <property type="nucleotide sequence ID" value="NZ_BRLB01000014.1"/>
</dbReference>
<organism evidence="2 3">
    <name type="scientific">Vallitalea longa</name>
    <dbReference type="NCBI Taxonomy" id="2936439"/>
    <lineage>
        <taxon>Bacteria</taxon>
        <taxon>Bacillati</taxon>
        <taxon>Bacillota</taxon>
        <taxon>Clostridia</taxon>
        <taxon>Lachnospirales</taxon>
        <taxon>Vallitaleaceae</taxon>
        <taxon>Vallitalea</taxon>
    </lineage>
</organism>
<feature type="transmembrane region" description="Helical" evidence="1">
    <location>
        <begin position="6"/>
        <end position="26"/>
    </location>
</feature>
<sequence>MKKRKGFGRFLLIIGVLITGGAIFVLKKLKNISKSYDKLTLFNNEEIKFDTEDDIKDTAIAFSDASIDFTDLDITEASIKLLILFSNVKIKVPEGWKVILNGDKKSSNLDESISEDSIPEDNPIILNIDYDISYSNVKITN</sequence>
<name>A0A9W5YEP0_9FIRM</name>
<evidence type="ECO:0008006" key="4">
    <source>
        <dbReference type="Google" id="ProtNLM"/>
    </source>
</evidence>
<dbReference type="AlphaFoldDB" id="A0A9W5YEP0"/>
<keyword evidence="1" id="KW-1133">Transmembrane helix</keyword>
<proteinExistence type="predicted"/>
<evidence type="ECO:0000256" key="1">
    <source>
        <dbReference type="SAM" id="Phobius"/>
    </source>
</evidence>
<keyword evidence="1" id="KW-0472">Membrane</keyword>
<comment type="caution">
    <text evidence="2">The sequence shown here is derived from an EMBL/GenBank/DDBJ whole genome shotgun (WGS) entry which is preliminary data.</text>
</comment>
<gene>
    <name evidence="2" type="ORF">SH1V18_36100</name>
</gene>
<evidence type="ECO:0000313" key="3">
    <source>
        <dbReference type="Proteomes" id="UP001144256"/>
    </source>
</evidence>
<protein>
    <recommendedName>
        <fullName evidence="4">Cell wall-active antibiotics response LiaF-like C-terminal domain-containing protein</fullName>
    </recommendedName>
</protein>